<protein>
    <submittedName>
        <fullName evidence="1">Uncharacterized protein</fullName>
    </submittedName>
</protein>
<dbReference type="EMBL" id="LAVV01002259">
    <property type="protein sequence ID" value="KNZ62948.1"/>
    <property type="molecule type" value="Genomic_DNA"/>
</dbReference>
<accession>A0A0L6VQG6</accession>
<proteinExistence type="predicted"/>
<name>A0A0L6VQG6_9BASI</name>
<gene>
    <name evidence="1" type="ORF">VP01_12033g1</name>
</gene>
<dbReference type="AlphaFoldDB" id="A0A0L6VQG6"/>
<keyword evidence="2" id="KW-1185">Reference proteome</keyword>
<sequence length="161" mass="18124">ASSHSCSSAIKIINMSSTTCLTFFMHKILCELLTTNNTSPHEKQTEMYPTSKIQLHQTTPSPINHTNHTLLTLQPSQPSIFSTSNFPCKIHGVSKPLARYFCDSCLLPSDGKIAFPRSKTLQIMYGLLMSDRSLMEEPFRIVFTSCYLNQRWAHYATCSVA</sequence>
<organism evidence="1 2">
    <name type="scientific">Puccinia sorghi</name>
    <dbReference type="NCBI Taxonomy" id="27349"/>
    <lineage>
        <taxon>Eukaryota</taxon>
        <taxon>Fungi</taxon>
        <taxon>Dikarya</taxon>
        <taxon>Basidiomycota</taxon>
        <taxon>Pucciniomycotina</taxon>
        <taxon>Pucciniomycetes</taxon>
        <taxon>Pucciniales</taxon>
        <taxon>Pucciniaceae</taxon>
        <taxon>Puccinia</taxon>
    </lineage>
</organism>
<feature type="non-terminal residue" evidence="1">
    <location>
        <position position="1"/>
    </location>
</feature>
<evidence type="ECO:0000313" key="2">
    <source>
        <dbReference type="Proteomes" id="UP000037035"/>
    </source>
</evidence>
<evidence type="ECO:0000313" key="1">
    <source>
        <dbReference type="EMBL" id="KNZ62948.1"/>
    </source>
</evidence>
<dbReference type="VEuPathDB" id="FungiDB:VP01_12033g1"/>
<reference evidence="1 2" key="1">
    <citation type="submission" date="2015-08" db="EMBL/GenBank/DDBJ databases">
        <title>Next Generation Sequencing and Analysis of the Genome of Puccinia sorghi L Schw, the Causal Agent of Maize Common Rust.</title>
        <authorList>
            <person name="Rochi L."/>
            <person name="Burguener G."/>
            <person name="Darino M."/>
            <person name="Turjanski A."/>
            <person name="Kreff E."/>
            <person name="Dieguez M.J."/>
            <person name="Sacco F."/>
        </authorList>
    </citation>
    <scope>NUCLEOTIDE SEQUENCE [LARGE SCALE GENOMIC DNA]</scope>
    <source>
        <strain evidence="1 2">RO10H11247</strain>
    </source>
</reference>
<dbReference type="Proteomes" id="UP000037035">
    <property type="component" value="Unassembled WGS sequence"/>
</dbReference>
<comment type="caution">
    <text evidence="1">The sequence shown here is derived from an EMBL/GenBank/DDBJ whole genome shotgun (WGS) entry which is preliminary data.</text>
</comment>